<dbReference type="EMBL" id="VFSU01000034">
    <property type="protein sequence ID" value="TPE58484.1"/>
    <property type="molecule type" value="Genomic_DNA"/>
</dbReference>
<gene>
    <name evidence="1" type="ORF">FJQ54_15530</name>
</gene>
<dbReference type="Pfam" id="PF04325">
    <property type="entry name" value="DUF465"/>
    <property type="match status" value="1"/>
</dbReference>
<evidence type="ECO:0000313" key="2">
    <source>
        <dbReference type="Proteomes" id="UP000319897"/>
    </source>
</evidence>
<keyword evidence="2" id="KW-1185">Reference proteome</keyword>
<dbReference type="InterPro" id="IPR038444">
    <property type="entry name" value="DUF465_sf"/>
</dbReference>
<name>A0A501XDX9_9SPHN</name>
<reference evidence="1 2" key="1">
    <citation type="submission" date="2019-06" db="EMBL/GenBank/DDBJ databases">
        <authorList>
            <person name="Lee I."/>
            <person name="Jang G.I."/>
            <person name="Hwang C.Y."/>
        </authorList>
    </citation>
    <scope>NUCLEOTIDE SEQUENCE [LARGE SCALE GENOMIC DNA]</scope>
    <source>
        <strain evidence="1 2">PAMC 28131</strain>
    </source>
</reference>
<comment type="caution">
    <text evidence="1">The sequence shown here is derived from an EMBL/GenBank/DDBJ whole genome shotgun (WGS) entry which is preliminary data.</text>
</comment>
<evidence type="ECO:0000313" key="1">
    <source>
        <dbReference type="EMBL" id="TPE58484.1"/>
    </source>
</evidence>
<dbReference type="RefSeq" id="WP_140929337.1">
    <property type="nucleotide sequence ID" value="NZ_VFSU01000034.1"/>
</dbReference>
<protein>
    <submittedName>
        <fullName evidence="1">DUF465 domain-containing protein</fullName>
    </submittedName>
</protein>
<dbReference type="Gene3D" id="6.10.280.50">
    <property type="match status" value="1"/>
</dbReference>
<dbReference type="AlphaFoldDB" id="A0A501XDX9"/>
<organism evidence="1 2">
    <name type="scientific">Sandaracinobacter neustonicus</name>
    <dbReference type="NCBI Taxonomy" id="1715348"/>
    <lineage>
        <taxon>Bacteria</taxon>
        <taxon>Pseudomonadati</taxon>
        <taxon>Pseudomonadota</taxon>
        <taxon>Alphaproteobacteria</taxon>
        <taxon>Sphingomonadales</taxon>
        <taxon>Sphingosinicellaceae</taxon>
        <taxon>Sandaracinobacter</taxon>
    </lineage>
</organism>
<sequence>MATAHLQALNARHEQIDGLIAAEMNRPLPDLTMLSKLKRQKLKLKEEMQRQPH</sequence>
<dbReference type="Proteomes" id="UP000319897">
    <property type="component" value="Unassembled WGS sequence"/>
</dbReference>
<proteinExistence type="predicted"/>
<dbReference type="InterPro" id="IPR007420">
    <property type="entry name" value="DUF465"/>
</dbReference>
<dbReference type="OrthoDB" id="7392037at2"/>
<accession>A0A501XDX9</accession>